<dbReference type="OMA" id="TNHSTWR"/>
<organism evidence="3 4">
    <name type="scientific">Phytophthora sojae (strain P6497)</name>
    <name type="common">Soybean stem and root rot agent</name>
    <name type="synonym">Phytophthora megasperma f. sp. glycines</name>
    <dbReference type="NCBI Taxonomy" id="1094619"/>
    <lineage>
        <taxon>Eukaryota</taxon>
        <taxon>Sar</taxon>
        <taxon>Stramenopiles</taxon>
        <taxon>Oomycota</taxon>
        <taxon>Peronosporomycetes</taxon>
        <taxon>Peronosporales</taxon>
        <taxon>Peronosporaceae</taxon>
        <taxon>Phytophthora</taxon>
    </lineage>
</organism>
<gene>
    <name evidence="3" type="ORF">PHYSODRAFT_318032</name>
</gene>
<dbReference type="GeneID" id="20644155"/>
<protein>
    <recommendedName>
        <fullName evidence="2">WW domain-containing protein</fullName>
    </recommendedName>
</protein>
<dbReference type="KEGG" id="psoj:PHYSODRAFT_318032"/>
<name>G4ZZ99_PHYSP</name>
<keyword evidence="4" id="KW-1185">Reference proteome</keyword>
<feature type="region of interest" description="Disordered" evidence="1">
    <location>
        <begin position="1"/>
        <end position="20"/>
    </location>
</feature>
<dbReference type="Proteomes" id="UP000002640">
    <property type="component" value="Unassembled WGS sequence"/>
</dbReference>
<dbReference type="SUPFAM" id="SSF51045">
    <property type="entry name" value="WW domain"/>
    <property type="match status" value="1"/>
</dbReference>
<feature type="domain" description="WW" evidence="2">
    <location>
        <begin position="153"/>
        <end position="188"/>
    </location>
</feature>
<dbReference type="CDD" id="cd19757">
    <property type="entry name" value="Bbox1"/>
    <property type="match status" value="1"/>
</dbReference>
<evidence type="ECO:0000313" key="4">
    <source>
        <dbReference type="Proteomes" id="UP000002640"/>
    </source>
</evidence>
<accession>G4ZZ99</accession>
<reference evidence="3 4" key="1">
    <citation type="journal article" date="2006" name="Science">
        <title>Phytophthora genome sequences uncover evolutionary origins and mechanisms of pathogenesis.</title>
        <authorList>
            <person name="Tyler B.M."/>
            <person name="Tripathy S."/>
            <person name="Zhang X."/>
            <person name="Dehal P."/>
            <person name="Jiang R.H."/>
            <person name="Aerts A."/>
            <person name="Arredondo F.D."/>
            <person name="Baxter L."/>
            <person name="Bensasson D."/>
            <person name="Beynon J.L."/>
            <person name="Chapman J."/>
            <person name="Damasceno C.M."/>
            <person name="Dorrance A.E."/>
            <person name="Dou D."/>
            <person name="Dickerman A.W."/>
            <person name="Dubchak I.L."/>
            <person name="Garbelotto M."/>
            <person name="Gijzen M."/>
            <person name="Gordon S.G."/>
            <person name="Govers F."/>
            <person name="Grunwald N.J."/>
            <person name="Huang W."/>
            <person name="Ivors K.L."/>
            <person name="Jones R.W."/>
            <person name="Kamoun S."/>
            <person name="Krampis K."/>
            <person name="Lamour K.H."/>
            <person name="Lee M.K."/>
            <person name="McDonald W.H."/>
            <person name="Medina M."/>
            <person name="Meijer H.J."/>
            <person name="Nordberg E.K."/>
            <person name="Maclean D.J."/>
            <person name="Ospina-Giraldo M.D."/>
            <person name="Morris P.F."/>
            <person name="Phuntumart V."/>
            <person name="Putnam N.H."/>
            <person name="Rash S."/>
            <person name="Rose J.K."/>
            <person name="Sakihama Y."/>
            <person name="Salamov A.A."/>
            <person name="Savidor A."/>
            <person name="Scheuring C.F."/>
            <person name="Smith B.M."/>
            <person name="Sobral B.W."/>
            <person name="Terry A."/>
            <person name="Torto-Alalibo T.A."/>
            <person name="Win J."/>
            <person name="Xu Z."/>
            <person name="Zhang H."/>
            <person name="Grigoriev I.V."/>
            <person name="Rokhsar D.S."/>
            <person name="Boore J.L."/>
        </authorList>
    </citation>
    <scope>NUCLEOTIDE SEQUENCE [LARGE SCALE GENOMIC DNA]</scope>
    <source>
        <strain evidence="3 4">P6497</strain>
    </source>
</reference>
<dbReference type="InterPro" id="IPR001202">
    <property type="entry name" value="WW_dom"/>
</dbReference>
<evidence type="ECO:0000256" key="1">
    <source>
        <dbReference type="SAM" id="MobiDB-lite"/>
    </source>
</evidence>
<proteinExistence type="predicted"/>
<dbReference type="Gene3D" id="2.20.70.10">
    <property type="match status" value="1"/>
</dbReference>
<dbReference type="PROSITE" id="PS50020">
    <property type="entry name" value="WW_DOMAIN_2"/>
    <property type="match status" value="1"/>
</dbReference>
<evidence type="ECO:0000259" key="2">
    <source>
        <dbReference type="PROSITE" id="PS50020"/>
    </source>
</evidence>
<dbReference type="EMBL" id="JH159158">
    <property type="protein sequence ID" value="EGZ11121.1"/>
    <property type="molecule type" value="Genomic_DNA"/>
</dbReference>
<dbReference type="CDD" id="cd00201">
    <property type="entry name" value="WW"/>
    <property type="match status" value="1"/>
</dbReference>
<sequence length="364" mass="41377">MRAAASKKPNDSGKPHYGPITPEKAVDVICRSFRSNQSWAPSKALSKCLSVPYQRFLIVTTPKDDLSNLIWTSVLVLVYCATHLVDFHESWYEVSDASVAWLRQQQHFVDQREDLVVSACNLLSVGDPDQLLSTLFALATEAPDPAIAEENAALLREGWQRCYLDEPPYTAYYWNAETNHSTWRHPLETAQMEKELKEQKEKRQALLAKVLPLRLPINRDVKPPTEAYVCSECAAHGTKREASVLCLECGKKYFCDACCDEVHCDRLKRSHLANGLRFKECLGRAGFPKIVPKPRTPFMIYQEELQKQQEREKEQASAEVDRIPVSFFITEYCMVVMLFRGFESMTHSMAMAVFVCAATMGNPK</sequence>
<dbReference type="InterPro" id="IPR036020">
    <property type="entry name" value="WW_dom_sf"/>
</dbReference>
<evidence type="ECO:0000313" key="3">
    <source>
        <dbReference type="EMBL" id="EGZ11121.1"/>
    </source>
</evidence>
<dbReference type="AlphaFoldDB" id="G4ZZ99"/>
<dbReference type="InParanoid" id="G4ZZ99"/>
<dbReference type="RefSeq" id="XP_009533866.1">
    <property type="nucleotide sequence ID" value="XM_009535571.1"/>
</dbReference>